<evidence type="ECO:0000256" key="1">
    <source>
        <dbReference type="ARBA" id="ARBA00004196"/>
    </source>
</evidence>
<keyword evidence="2 3" id="KW-0732">Signal</keyword>
<evidence type="ECO:0000313" key="6">
    <source>
        <dbReference type="Proteomes" id="UP000294547"/>
    </source>
</evidence>
<evidence type="ECO:0000313" key="5">
    <source>
        <dbReference type="EMBL" id="TDP83284.1"/>
    </source>
</evidence>
<sequence>MPIPSLPPITRGSAALALAALLALAVPAAAQEGAPPPVVDLGEDGYAALVATAVDTHLRPAYEQFAATADLLATDVDGLCKARDAAALATARRAFEAAARGYFALLPVRIGPILEANRQERLAFWPDPRGLGLKQVQQILAKKDATATDPATLATKSVGVQGLTALEFLIYGADGDALASPGGDGDFRCAYAGAAAANVDRIAHEMFEAWGEGGAATTLMTVPGPKNPLFQTHKEAAGKLVGTVAVGLEILADSMVDAPFGPDPERAKPKIAPFWRSGQSLPSVVAALEATEHLVTVSGVTEKLDKSQAWLGNAILFELRKAAENARTVTLPIDRAVADKASRDAMRYVAVAVSDLKRGIGRDLAAAIGLEQGFNANDGD</sequence>
<dbReference type="Gene3D" id="1.20.1420.20">
    <property type="entry name" value="M75 peptidase, HXXE motif"/>
    <property type="match status" value="1"/>
</dbReference>
<comment type="caution">
    <text evidence="5">The sequence shown here is derived from an EMBL/GenBank/DDBJ whole genome shotgun (WGS) entry which is preliminary data.</text>
</comment>
<dbReference type="EMBL" id="SNXY01000009">
    <property type="protein sequence ID" value="TDP83284.1"/>
    <property type="molecule type" value="Genomic_DNA"/>
</dbReference>
<organism evidence="5 6">
    <name type="scientific">Oharaeibacter diazotrophicus</name>
    <dbReference type="NCBI Taxonomy" id="1920512"/>
    <lineage>
        <taxon>Bacteria</taxon>
        <taxon>Pseudomonadati</taxon>
        <taxon>Pseudomonadota</taxon>
        <taxon>Alphaproteobacteria</taxon>
        <taxon>Hyphomicrobiales</taxon>
        <taxon>Pleomorphomonadaceae</taxon>
        <taxon>Oharaeibacter</taxon>
    </lineage>
</organism>
<dbReference type="CDD" id="cd14659">
    <property type="entry name" value="Imelysin-like_IPPA"/>
    <property type="match status" value="1"/>
</dbReference>
<dbReference type="AlphaFoldDB" id="A0A4R6RB88"/>
<dbReference type="InterPro" id="IPR038352">
    <property type="entry name" value="Imelysin_sf"/>
</dbReference>
<feature type="domain" description="Imelysin-like" evidence="4">
    <location>
        <begin position="59"/>
        <end position="355"/>
    </location>
</feature>
<gene>
    <name evidence="5" type="ORF">EDD54_3243</name>
</gene>
<dbReference type="RefSeq" id="WP_126538097.1">
    <property type="nucleotide sequence ID" value="NZ_BSPM01000009.1"/>
</dbReference>
<comment type="subcellular location">
    <subcellularLocation>
        <location evidence="1">Cell envelope</location>
    </subcellularLocation>
</comment>
<evidence type="ECO:0000256" key="2">
    <source>
        <dbReference type="ARBA" id="ARBA00022729"/>
    </source>
</evidence>
<dbReference type="InterPro" id="IPR034984">
    <property type="entry name" value="Imelysin-like_IPPA"/>
</dbReference>
<dbReference type="GO" id="GO:0030313">
    <property type="term" value="C:cell envelope"/>
    <property type="evidence" value="ECO:0007669"/>
    <property type="project" value="UniProtKB-SubCell"/>
</dbReference>
<evidence type="ECO:0000256" key="3">
    <source>
        <dbReference type="SAM" id="SignalP"/>
    </source>
</evidence>
<dbReference type="InterPro" id="IPR018976">
    <property type="entry name" value="Imelysin-like"/>
</dbReference>
<accession>A0A4R6RB88</accession>
<evidence type="ECO:0000259" key="4">
    <source>
        <dbReference type="Pfam" id="PF09375"/>
    </source>
</evidence>
<dbReference type="Proteomes" id="UP000294547">
    <property type="component" value="Unassembled WGS sequence"/>
</dbReference>
<reference evidence="5 6" key="1">
    <citation type="submission" date="2019-03" db="EMBL/GenBank/DDBJ databases">
        <title>Genomic Encyclopedia of Type Strains, Phase IV (KMG-IV): sequencing the most valuable type-strain genomes for metagenomic binning, comparative biology and taxonomic classification.</title>
        <authorList>
            <person name="Goeker M."/>
        </authorList>
    </citation>
    <scope>NUCLEOTIDE SEQUENCE [LARGE SCALE GENOMIC DNA]</scope>
    <source>
        <strain evidence="5 6">DSM 102969</strain>
    </source>
</reference>
<dbReference type="OrthoDB" id="5729110at2"/>
<feature type="signal peptide" evidence="3">
    <location>
        <begin position="1"/>
        <end position="30"/>
    </location>
</feature>
<proteinExistence type="predicted"/>
<keyword evidence="6" id="KW-1185">Reference proteome</keyword>
<feature type="chain" id="PRO_5020936679" description="Imelysin-like domain-containing protein" evidence="3">
    <location>
        <begin position="31"/>
        <end position="380"/>
    </location>
</feature>
<dbReference type="Pfam" id="PF09375">
    <property type="entry name" value="Peptidase_M75"/>
    <property type="match status" value="1"/>
</dbReference>
<name>A0A4R6RB88_9HYPH</name>
<protein>
    <recommendedName>
        <fullName evidence="4">Imelysin-like domain-containing protein</fullName>
    </recommendedName>
</protein>